<organism evidence="1 2">
    <name type="scientific">Clostridium celatum DSM 1785</name>
    <dbReference type="NCBI Taxonomy" id="545697"/>
    <lineage>
        <taxon>Bacteria</taxon>
        <taxon>Bacillati</taxon>
        <taxon>Bacillota</taxon>
        <taxon>Clostridia</taxon>
        <taxon>Eubacteriales</taxon>
        <taxon>Clostridiaceae</taxon>
        <taxon>Clostridium</taxon>
    </lineage>
</organism>
<dbReference type="AlphaFoldDB" id="L1QH30"/>
<evidence type="ECO:0000313" key="2">
    <source>
        <dbReference type="Proteomes" id="UP000010420"/>
    </source>
</evidence>
<accession>L1QH30</accession>
<proteinExistence type="predicted"/>
<dbReference type="STRING" id="545697.HMPREF0216_01593"/>
<dbReference type="Pfam" id="PF09548">
    <property type="entry name" value="Spore_III_AB"/>
    <property type="match status" value="1"/>
</dbReference>
<dbReference type="InterPro" id="IPR014198">
    <property type="entry name" value="Spore_III_AB"/>
</dbReference>
<protein>
    <submittedName>
        <fullName evidence="1">Putative stage III sporulation protein AB</fullName>
    </submittedName>
</protein>
<reference evidence="1 2" key="1">
    <citation type="submission" date="2012-05" db="EMBL/GenBank/DDBJ databases">
        <authorList>
            <person name="Weinstock G."/>
            <person name="Sodergren E."/>
            <person name="Lobos E.A."/>
            <person name="Fulton L."/>
            <person name="Fulton R."/>
            <person name="Courtney L."/>
            <person name="Fronick C."/>
            <person name="O'Laughlin M."/>
            <person name="Godfrey J."/>
            <person name="Wilson R.M."/>
            <person name="Miner T."/>
            <person name="Farmer C."/>
            <person name="Delehaunty K."/>
            <person name="Cordes M."/>
            <person name="Minx P."/>
            <person name="Tomlinson C."/>
            <person name="Chen J."/>
            <person name="Wollam A."/>
            <person name="Pepin K.H."/>
            <person name="Bhonagiri V."/>
            <person name="Zhang X."/>
            <person name="Suruliraj S."/>
            <person name="Warren W."/>
            <person name="Mitreva M."/>
            <person name="Mardis E.R."/>
            <person name="Wilson R.K."/>
        </authorList>
    </citation>
    <scope>NUCLEOTIDE SEQUENCE [LARGE SCALE GENOMIC DNA]</scope>
    <source>
        <strain evidence="1 2">DSM 1785</strain>
    </source>
</reference>
<name>L1QH30_9CLOT</name>
<dbReference type="Proteomes" id="UP000010420">
    <property type="component" value="Unassembled WGS sequence"/>
</dbReference>
<evidence type="ECO:0000313" key="1">
    <source>
        <dbReference type="EMBL" id="EKY26990.1"/>
    </source>
</evidence>
<dbReference type="EMBL" id="AMEZ01000048">
    <property type="protein sequence ID" value="EKY26990.1"/>
    <property type="molecule type" value="Genomic_DNA"/>
</dbReference>
<dbReference type="HOGENOM" id="CLU_2328762_0_0_9"/>
<dbReference type="PATRIC" id="fig|545697.3.peg.1569"/>
<sequence length="98" mass="11188">MSINLNDVDIKGVYEAFTIAYKKYKDEINLSKDDYKILSDFFKTIGECDAVTQEKVFTVALENLNLNYIDANNEANVNVKMYRTLGISIGIMIAIFFI</sequence>
<keyword evidence="2" id="KW-1185">Reference proteome</keyword>
<comment type="caution">
    <text evidence="1">The sequence shown here is derived from an EMBL/GenBank/DDBJ whole genome shotgun (WGS) entry which is preliminary data.</text>
</comment>
<gene>
    <name evidence="1" type="ORF">HMPREF0216_01593</name>
</gene>